<reference evidence="1 2" key="1">
    <citation type="submission" date="2018-08" db="EMBL/GenBank/DDBJ databases">
        <authorList>
            <person name="Laetsch R D."/>
            <person name="Stevens L."/>
            <person name="Kumar S."/>
            <person name="Blaxter L. M."/>
        </authorList>
    </citation>
    <scope>NUCLEOTIDE SEQUENCE [LARGE SCALE GENOMIC DNA]</scope>
</reference>
<accession>A0A498SV14</accession>
<keyword evidence="2" id="KW-1185">Reference proteome</keyword>
<evidence type="ECO:0000313" key="1">
    <source>
        <dbReference type="EMBL" id="VBB35582.1"/>
    </source>
</evidence>
<feature type="non-terminal residue" evidence="1">
    <location>
        <position position="75"/>
    </location>
</feature>
<organism evidence="1 2">
    <name type="scientific">Acanthocheilonema viteae</name>
    <name type="common">Filarial nematode worm</name>
    <name type="synonym">Dipetalonema viteae</name>
    <dbReference type="NCBI Taxonomy" id="6277"/>
    <lineage>
        <taxon>Eukaryota</taxon>
        <taxon>Metazoa</taxon>
        <taxon>Ecdysozoa</taxon>
        <taxon>Nematoda</taxon>
        <taxon>Chromadorea</taxon>
        <taxon>Rhabditida</taxon>
        <taxon>Spirurina</taxon>
        <taxon>Spiruromorpha</taxon>
        <taxon>Filarioidea</taxon>
        <taxon>Onchocercidae</taxon>
        <taxon>Acanthocheilonema</taxon>
    </lineage>
</organism>
<dbReference type="EMBL" id="UPTC01006633">
    <property type="protein sequence ID" value="VBB35582.1"/>
    <property type="molecule type" value="Genomic_DNA"/>
</dbReference>
<evidence type="ECO:0000313" key="2">
    <source>
        <dbReference type="Proteomes" id="UP000276991"/>
    </source>
</evidence>
<gene>
    <name evidence="1" type="ORF">NAV_LOCUS10373</name>
</gene>
<name>A0A498SV14_ACAVI</name>
<dbReference type="AlphaFoldDB" id="A0A498SV14"/>
<protein>
    <submittedName>
        <fullName evidence="1">Uncharacterized protein</fullName>
    </submittedName>
</protein>
<proteinExistence type="predicted"/>
<sequence length="75" mass="8415">MKHKKDLINYELSRSSLQRSLSLNDEDLQRIGYCGYHTVTASTSLSTASVPQNSLRSTSVVRDSALQSILYHTQN</sequence>
<dbReference type="Proteomes" id="UP000276991">
    <property type="component" value="Unassembled WGS sequence"/>
</dbReference>